<accession>K9E9Y3</accession>
<keyword evidence="6" id="KW-1185">Reference proteome</keyword>
<dbReference type="HAMAP" id="MF_00088">
    <property type="entry name" value="KhpA"/>
    <property type="match status" value="1"/>
</dbReference>
<dbReference type="GO" id="GO:0003723">
    <property type="term" value="F:RNA binding"/>
    <property type="evidence" value="ECO:0007669"/>
    <property type="project" value="UniProtKB-UniRule"/>
</dbReference>
<dbReference type="eggNOG" id="COG1837">
    <property type="taxonomic scope" value="Bacteria"/>
</dbReference>
<dbReference type="InterPro" id="IPR009019">
    <property type="entry name" value="KH_sf_prok-type"/>
</dbReference>
<feature type="region of interest" description="Disordered" evidence="4">
    <location>
        <begin position="1"/>
        <end position="26"/>
    </location>
</feature>
<dbReference type="Pfam" id="PF13083">
    <property type="entry name" value="KH_KhpA-B"/>
    <property type="match status" value="1"/>
</dbReference>
<evidence type="ECO:0000313" key="6">
    <source>
        <dbReference type="Proteomes" id="UP000009875"/>
    </source>
</evidence>
<dbReference type="STRING" id="883081.HMPREF9698_00504"/>
<evidence type="ECO:0000256" key="3">
    <source>
        <dbReference type="HAMAP-Rule" id="MF_00088"/>
    </source>
</evidence>
<keyword evidence="3" id="KW-0143">Chaperone</keyword>
<dbReference type="Proteomes" id="UP000009875">
    <property type="component" value="Unassembled WGS sequence"/>
</dbReference>
<dbReference type="CDD" id="cd22533">
    <property type="entry name" value="KH-II_YlqC-like"/>
    <property type="match status" value="1"/>
</dbReference>
<sequence length="109" mass="12511">MTDQEVNDLETNGQETSDQDRDEGTGQVLTDQEMRELIHTIVKPLVSHPEDIELNLQDTEDFHEYLLEVHPDDVGRVIGKRGRIAKAIRAIIYSIQYEGPKRVRLTIVD</sequence>
<keyword evidence="3" id="KW-0961">Cell wall biogenesis/degradation</keyword>
<keyword evidence="3" id="KW-0133">Cell shape</keyword>
<dbReference type="Gene3D" id="3.30.300.20">
    <property type="match status" value="1"/>
</dbReference>
<dbReference type="GO" id="GO:0008360">
    <property type="term" value="P:regulation of cell shape"/>
    <property type="evidence" value="ECO:0007669"/>
    <property type="project" value="UniProtKB-KW"/>
</dbReference>
<comment type="caution">
    <text evidence="5">The sequence shown here is derived from an EMBL/GenBank/DDBJ whole genome shotgun (WGS) entry which is preliminary data.</text>
</comment>
<dbReference type="SUPFAM" id="SSF54814">
    <property type="entry name" value="Prokaryotic type KH domain (KH-domain type II)"/>
    <property type="match status" value="1"/>
</dbReference>
<dbReference type="PANTHER" id="PTHR34654:SF1">
    <property type="entry name" value="RNA-BINDING PROTEIN KHPA"/>
    <property type="match status" value="1"/>
</dbReference>
<comment type="similarity">
    <text evidence="3">Belongs to the KhpA RNA-binding protein family.</text>
</comment>
<protein>
    <recommendedName>
        <fullName evidence="3">RNA-binding protein KhpA</fullName>
    </recommendedName>
    <alternativeName>
        <fullName evidence="3">KH-domain protein A</fullName>
    </alternativeName>
</protein>
<evidence type="ECO:0000313" key="5">
    <source>
        <dbReference type="EMBL" id="EKU94024.1"/>
    </source>
</evidence>
<dbReference type="GO" id="GO:0005737">
    <property type="term" value="C:cytoplasm"/>
    <property type="evidence" value="ECO:0007669"/>
    <property type="project" value="UniProtKB-SubCell"/>
</dbReference>
<comment type="subcellular location">
    <subcellularLocation>
        <location evidence="3">Cytoplasm</location>
    </subcellularLocation>
</comment>
<dbReference type="PANTHER" id="PTHR34654">
    <property type="entry name" value="UPF0109 PROTEIN SCO5592"/>
    <property type="match status" value="1"/>
</dbReference>
<dbReference type="GO" id="GO:0009252">
    <property type="term" value="P:peptidoglycan biosynthetic process"/>
    <property type="evidence" value="ECO:0007669"/>
    <property type="project" value="UniProtKB-UniRule"/>
</dbReference>
<dbReference type="InterPro" id="IPR020627">
    <property type="entry name" value="KhpA"/>
</dbReference>
<keyword evidence="1 3" id="KW-0963">Cytoplasm</keyword>
<name>K9E9Y3_9LACT</name>
<dbReference type="HOGENOM" id="CLU_132074_1_2_9"/>
<organism evidence="5 6">
    <name type="scientific">Alloiococcus otitis ATCC 51267</name>
    <dbReference type="NCBI Taxonomy" id="883081"/>
    <lineage>
        <taxon>Bacteria</taxon>
        <taxon>Bacillati</taxon>
        <taxon>Bacillota</taxon>
        <taxon>Bacilli</taxon>
        <taxon>Lactobacillales</taxon>
        <taxon>Carnobacteriaceae</taxon>
        <taxon>Alloiococcus</taxon>
    </lineage>
</organism>
<reference evidence="5 6" key="1">
    <citation type="submission" date="2012-09" db="EMBL/GenBank/DDBJ databases">
        <title>The Genome Sequence of Alloiococcus otitis ATCC 51267.</title>
        <authorList>
            <consortium name="The Broad Institute Genome Sequencing Platform"/>
            <person name="Earl A."/>
            <person name="Ward D."/>
            <person name="Feldgarden M."/>
            <person name="Gevers D."/>
            <person name="Huys G."/>
            <person name="Walker B."/>
            <person name="Young S.K."/>
            <person name="Zeng Q."/>
            <person name="Gargeya S."/>
            <person name="Fitzgerald M."/>
            <person name="Haas B."/>
            <person name="Abouelleil A."/>
            <person name="Alvarado L."/>
            <person name="Arachchi H.M."/>
            <person name="Berlin A.M."/>
            <person name="Chapman S.B."/>
            <person name="Goldberg J."/>
            <person name="Griggs A."/>
            <person name="Gujja S."/>
            <person name="Hansen M."/>
            <person name="Howarth C."/>
            <person name="Imamovic A."/>
            <person name="Larimer J."/>
            <person name="McCowen C."/>
            <person name="Montmayeur A."/>
            <person name="Murphy C."/>
            <person name="Neiman D."/>
            <person name="Pearson M."/>
            <person name="Priest M."/>
            <person name="Roberts A."/>
            <person name="Saif S."/>
            <person name="Shea T."/>
            <person name="Sisk P."/>
            <person name="Sykes S."/>
            <person name="Wortman J."/>
            <person name="Nusbaum C."/>
            <person name="Birren B."/>
        </authorList>
    </citation>
    <scope>NUCLEOTIDE SEQUENCE [LARGE SCALE GENOMIC DNA]</scope>
    <source>
        <strain evidence="5 6">ATCC 51267</strain>
    </source>
</reference>
<dbReference type="GO" id="GO:0071555">
    <property type="term" value="P:cell wall organization"/>
    <property type="evidence" value="ECO:0007669"/>
    <property type="project" value="UniProtKB-KW"/>
</dbReference>
<evidence type="ECO:0000256" key="2">
    <source>
        <dbReference type="ARBA" id="ARBA00022884"/>
    </source>
</evidence>
<keyword evidence="2 3" id="KW-0694">RNA-binding</keyword>
<dbReference type="InterPro" id="IPR015946">
    <property type="entry name" value="KH_dom-like_a/b"/>
</dbReference>
<dbReference type="EMBL" id="AGXA01000007">
    <property type="protein sequence ID" value="EKU94024.1"/>
    <property type="molecule type" value="Genomic_DNA"/>
</dbReference>
<comment type="subunit">
    <text evidence="3">Forms a complex with KhpB.</text>
</comment>
<evidence type="ECO:0000256" key="4">
    <source>
        <dbReference type="SAM" id="MobiDB-lite"/>
    </source>
</evidence>
<evidence type="ECO:0000256" key="1">
    <source>
        <dbReference type="ARBA" id="ARBA00022490"/>
    </source>
</evidence>
<dbReference type="AlphaFoldDB" id="K9E9Y3"/>
<proteinExistence type="inferred from homology"/>
<comment type="function">
    <text evidence="3">A probable RNA chaperone. Forms a complex with KhpB which binds to cellular RNA and controls its expression. Plays a role in peptidoglycan (PG) homeostasis and cell length regulation.</text>
</comment>
<dbReference type="PATRIC" id="fig|883081.3.peg.504"/>
<gene>
    <name evidence="3" type="primary">khpA</name>
    <name evidence="5" type="ORF">HMPREF9698_00504</name>
</gene>